<proteinExistence type="predicted"/>
<dbReference type="Proteomes" id="UP000238523">
    <property type="component" value="Plasmid pRLN1"/>
</dbReference>
<reference evidence="1 2" key="1">
    <citation type="submission" date="2017-11" db="EMBL/GenBank/DDBJ databases">
        <title>Complete genome of Rhizobium leguminosarum Norway, an ineffective micro-symbiont.</title>
        <authorList>
            <person name="Hoffrichter A."/>
            <person name="Liang J."/>
            <person name="Brachmann A."/>
            <person name="Marin M."/>
        </authorList>
    </citation>
    <scope>NUCLEOTIDE SEQUENCE [LARGE SCALE GENOMIC DNA]</scope>
    <source>
        <strain evidence="1 2">Norway</strain>
        <plasmid evidence="2">Plasmid prln1</plasmid>
    </source>
</reference>
<organism evidence="1 2">
    <name type="scientific">Rhizobium leguminosarum</name>
    <dbReference type="NCBI Taxonomy" id="384"/>
    <lineage>
        <taxon>Bacteria</taxon>
        <taxon>Pseudomonadati</taxon>
        <taxon>Pseudomonadota</taxon>
        <taxon>Alphaproteobacteria</taxon>
        <taxon>Hyphomicrobiales</taxon>
        <taxon>Rhizobiaceae</taxon>
        <taxon>Rhizobium/Agrobacterium group</taxon>
        <taxon>Rhizobium</taxon>
    </lineage>
</organism>
<dbReference type="EMBL" id="CP025013">
    <property type="protein sequence ID" value="AUW45912.1"/>
    <property type="molecule type" value="Genomic_DNA"/>
</dbReference>
<gene>
    <name evidence="1" type="ORF">CUJ84_pRLN1000451</name>
</gene>
<evidence type="ECO:0000313" key="2">
    <source>
        <dbReference type="Proteomes" id="UP000238523"/>
    </source>
</evidence>
<sequence length="22" mass="2530">MIRSLNGRGLFHATSFRLLIAR</sequence>
<accession>A0A2K9ZCE3</accession>
<dbReference type="AlphaFoldDB" id="A0A2K9ZCE3"/>
<protein>
    <submittedName>
        <fullName evidence="1">Uncharacterized protein</fullName>
    </submittedName>
</protein>
<geneLocation type="plasmid" evidence="2">
    <name>prln1</name>
</geneLocation>
<keyword evidence="1" id="KW-0614">Plasmid</keyword>
<name>A0A2K9ZCE3_RHILE</name>
<evidence type="ECO:0000313" key="1">
    <source>
        <dbReference type="EMBL" id="AUW45912.1"/>
    </source>
</evidence>